<reference evidence="1" key="1">
    <citation type="submission" date="2014-09" db="EMBL/GenBank/DDBJ databases">
        <authorList>
            <person name="Magalhaes I.L.F."/>
            <person name="Oliveira U."/>
            <person name="Santos F.R."/>
            <person name="Vidigal T.H.D.A."/>
            <person name="Brescovit A.D."/>
            <person name="Santos A.J."/>
        </authorList>
    </citation>
    <scope>NUCLEOTIDE SEQUENCE</scope>
    <source>
        <tissue evidence="1">Shoot tissue taken approximately 20 cm above the soil surface</tissue>
    </source>
</reference>
<dbReference type="AlphaFoldDB" id="A0A0A9B6B5"/>
<sequence length="38" mass="4625">MAMRSRRKLSNREENGASAWELPRWDRWTVFETVDVFP</sequence>
<accession>A0A0A9B6B5</accession>
<reference evidence="1" key="2">
    <citation type="journal article" date="2015" name="Data Brief">
        <title>Shoot transcriptome of the giant reed, Arundo donax.</title>
        <authorList>
            <person name="Barrero R.A."/>
            <person name="Guerrero F.D."/>
            <person name="Moolhuijzen P."/>
            <person name="Goolsby J.A."/>
            <person name="Tidwell J."/>
            <person name="Bellgard S.E."/>
            <person name="Bellgard M.I."/>
        </authorList>
    </citation>
    <scope>NUCLEOTIDE SEQUENCE</scope>
    <source>
        <tissue evidence="1">Shoot tissue taken approximately 20 cm above the soil surface</tissue>
    </source>
</reference>
<organism evidence="1">
    <name type="scientific">Arundo donax</name>
    <name type="common">Giant reed</name>
    <name type="synonym">Donax arundinaceus</name>
    <dbReference type="NCBI Taxonomy" id="35708"/>
    <lineage>
        <taxon>Eukaryota</taxon>
        <taxon>Viridiplantae</taxon>
        <taxon>Streptophyta</taxon>
        <taxon>Embryophyta</taxon>
        <taxon>Tracheophyta</taxon>
        <taxon>Spermatophyta</taxon>
        <taxon>Magnoliopsida</taxon>
        <taxon>Liliopsida</taxon>
        <taxon>Poales</taxon>
        <taxon>Poaceae</taxon>
        <taxon>PACMAD clade</taxon>
        <taxon>Arundinoideae</taxon>
        <taxon>Arundineae</taxon>
        <taxon>Arundo</taxon>
    </lineage>
</organism>
<dbReference type="EMBL" id="GBRH01241190">
    <property type="protein sequence ID" value="JAD56705.1"/>
    <property type="molecule type" value="Transcribed_RNA"/>
</dbReference>
<proteinExistence type="predicted"/>
<name>A0A0A9B6B5_ARUDO</name>
<evidence type="ECO:0000313" key="1">
    <source>
        <dbReference type="EMBL" id="JAD56705.1"/>
    </source>
</evidence>
<protein>
    <submittedName>
        <fullName evidence="1">Uncharacterized protein</fullName>
    </submittedName>
</protein>